<feature type="non-terminal residue" evidence="1">
    <location>
        <position position="1"/>
    </location>
</feature>
<gene>
    <name evidence="1" type="ORF">METZ01_LOCUS441665</name>
</gene>
<evidence type="ECO:0008006" key="2">
    <source>
        <dbReference type="Google" id="ProtNLM"/>
    </source>
</evidence>
<dbReference type="EMBL" id="UINC01179895">
    <property type="protein sequence ID" value="SVD88811.1"/>
    <property type="molecule type" value="Genomic_DNA"/>
</dbReference>
<protein>
    <recommendedName>
        <fullName evidence="2">Response regulatory domain-containing protein</fullName>
    </recommendedName>
</protein>
<dbReference type="AlphaFoldDB" id="A0A382Z060"/>
<proteinExistence type="predicted"/>
<sequence>APYFSCKSVSFLSGYHGTVIATTIDGADKILKACNASSKYLYLWDMEWLETPLFFETAMRILRDDRLKIIARSQSHSELIQNFCNKSPIGIVSDWNIQELLKLTDED</sequence>
<organism evidence="1">
    <name type="scientific">marine metagenome</name>
    <dbReference type="NCBI Taxonomy" id="408172"/>
    <lineage>
        <taxon>unclassified sequences</taxon>
        <taxon>metagenomes</taxon>
        <taxon>ecological metagenomes</taxon>
    </lineage>
</organism>
<accession>A0A382Z060</accession>
<name>A0A382Z060_9ZZZZ</name>
<reference evidence="1" key="1">
    <citation type="submission" date="2018-05" db="EMBL/GenBank/DDBJ databases">
        <authorList>
            <person name="Lanie J.A."/>
            <person name="Ng W.-L."/>
            <person name="Kazmierczak K.M."/>
            <person name="Andrzejewski T.M."/>
            <person name="Davidsen T.M."/>
            <person name="Wayne K.J."/>
            <person name="Tettelin H."/>
            <person name="Glass J.I."/>
            <person name="Rusch D."/>
            <person name="Podicherti R."/>
            <person name="Tsui H.-C.T."/>
            <person name="Winkler M.E."/>
        </authorList>
    </citation>
    <scope>NUCLEOTIDE SEQUENCE</scope>
</reference>
<evidence type="ECO:0000313" key="1">
    <source>
        <dbReference type="EMBL" id="SVD88811.1"/>
    </source>
</evidence>